<dbReference type="AlphaFoldDB" id="A0A8B7UUM0"/>
<keyword evidence="5" id="KW-1185">Reference proteome</keyword>
<accession>A0A8B7UUM0</accession>
<dbReference type="Pfam" id="PF00017">
    <property type="entry name" value="SH2"/>
    <property type="match status" value="1"/>
</dbReference>
<feature type="region of interest" description="Disordered" evidence="3">
    <location>
        <begin position="239"/>
        <end position="305"/>
    </location>
</feature>
<dbReference type="RefSeq" id="XP_020023356.1">
    <property type="nucleotide sequence ID" value="XM_020167767.2"/>
</dbReference>
<dbReference type="RefSeq" id="XP_020023356.1">
    <property type="nucleotide sequence ID" value="XM_020167767.1"/>
</dbReference>
<protein>
    <submittedName>
        <fullName evidence="6">Hematopoietic SH2 domain-containing protein</fullName>
    </submittedName>
</protein>
<dbReference type="PROSITE" id="PS50001">
    <property type="entry name" value="SH2"/>
    <property type="match status" value="1"/>
</dbReference>
<dbReference type="GO" id="GO:0005737">
    <property type="term" value="C:cytoplasm"/>
    <property type="evidence" value="ECO:0007669"/>
    <property type="project" value="TreeGrafter"/>
</dbReference>
<evidence type="ECO:0000313" key="6">
    <source>
        <dbReference type="RefSeq" id="XP_020023356.1"/>
    </source>
</evidence>
<dbReference type="Proteomes" id="UP001732720">
    <property type="component" value="Chromosome 14"/>
</dbReference>
<dbReference type="KEGG" id="ccan:109689071"/>
<dbReference type="InterPro" id="IPR000980">
    <property type="entry name" value="SH2"/>
</dbReference>
<dbReference type="Gene3D" id="3.30.505.10">
    <property type="entry name" value="SH2 domain"/>
    <property type="match status" value="1"/>
</dbReference>
<gene>
    <name evidence="6" type="primary">Hsh2d</name>
</gene>
<organism evidence="6">
    <name type="scientific">Castor canadensis</name>
    <name type="common">American beaver</name>
    <dbReference type="NCBI Taxonomy" id="51338"/>
    <lineage>
        <taxon>Eukaryota</taxon>
        <taxon>Metazoa</taxon>
        <taxon>Chordata</taxon>
        <taxon>Craniata</taxon>
        <taxon>Vertebrata</taxon>
        <taxon>Euteleostomi</taxon>
        <taxon>Mammalia</taxon>
        <taxon>Eutheria</taxon>
        <taxon>Euarchontoglires</taxon>
        <taxon>Glires</taxon>
        <taxon>Rodentia</taxon>
        <taxon>Castorimorpha</taxon>
        <taxon>Castoridae</taxon>
        <taxon>Castor</taxon>
    </lineage>
</organism>
<evidence type="ECO:0000256" key="1">
    <source>
        <dbReference type="ARBA" id="ARBA00022999"/>
    </source>
</evidence>
<dbReference type="CTD" id="84941"/>
<dbReference type="OrthoDB" id="67310at2759"/>
<feature type="region of interest" description="Disordered" evidence="3">
    <location>
        <begin position="318"/>
        <end position="354"/>
    </location>
</feature>
<feature type="compositionally biased region" description="Polar residues" evidence="3">
    <location>
        <begin position="253"/>
        <end position="267"/>
    </location>
</feature>
<evidence type="ECO:0000256" key="3">
    <source>
        <dbReference type="SAM" id="MobiDB-lite"/>
    </source>
</evidence>
<keyword evidence="1 2" id="KW-0727">SH2 domain</keyword>
<dbReference type="SMART" id="SM00252">
    <property type="entry name" value="SH2"/>
    <property type="match status" value="1"/>
</dbReference>
<proteinExistence type="predicted"/>
<dbReference type="PANTHER" id="PTHR14388:SF3">
    <property type="entry name" value="HEMATOPOIETIC SH2 DOMAIN-CONTAINING PROTEIN"/>
    <property type="match status" value="1"/>
</dbReference>
<feature type="region of interest" description="Disordered" evidence="3">
    <location>
        <begin position="153"/>
        <end position="206"/>
    </location>
</feature>
<feature type="compositionally biased region" description="Pro residues" evidence="3">
    <location>
        <begin position="343"/>
        <end position="354"/>
    </location>
</feature>
<sequence length="354" mass="38957">MEAMTESGKLPPPLPPRLGWFVHTQVDELTQGGIPDWFHGTISREAAENLLESQPPGSFLVRVSHSHVGYTISYKAQSCCRHLMVKLLDDGSVVIPGEKVAHASLHALVTFHRREPFGRWDELLTHPCGQKDPANVDYEDLLLYSSTLAQEADGPRLGLQDPQRPSCCPPAQGPSKPVPEMGSPEAVDGETQGEAVPSFPPKAPFGETRQKLWENLKSLPQTSKKVRQQLKSHMAAVNLSLRDTRKSAGTPLGSRTFSGRQDNSGNTAWRKDISKDLRVATSQAPRDTDTSSRKATRSISWSEVTTGVKGWQQTVMRTLSSQTGKPETSDLAESQDAWLPEEYLPPPPFAPGYY</sequence>
<evidence type="ECO:0000256" key="2">
    <source>
        <dbReference type="PROSITE-ProRule" id="PRU00191"/>
    </source>
</evidence>
<dbReference type="InterPro" id="IPR036860">
    <property type="entry name" value="SH2_dom_sf"/>
</dbReference>
<evidence type="ECO:0000313" key="5">
    <source>
        <dbReference type="Proteomes" id="UP001732720"/>
    </source>
</evidence>
<dbReference type="GeneID" id="109689071"/>
<dbReference type="SUPFAM" id="SSF55550">
    <property type="entry name" value="SH2 domain"/>
    <property type="match status" value="1"/>
</dbReference>
<feature type="compositionally biased region" description="Basic and acidic residues" evidence="3">
    <location>
        <begin position="269"/>
        <end position="278"/>
    </location>
</feature>
<name>A0A8B7UUM0_CASCN</name>
<dbReference type="PANTHER" id="PTHR14388">
    <property type="entry name" value="T CELL-SPECIFIC ADAPTER PROTEIN TSAD"/>
    <property type="match status" value="1"/>
</dbReference>
<evidence type="ECO:0000259" key="4">
    <source>
        <dbReference type="PROSITE" id="PS50001"/>
    </source>
</evidence>
<feature type="domain" description="SH2" evidence="4">
    <location>
        <begin position="37"/>
        <end position="128"/>
    </location>
</feature>
<reference evidence="6" key="1">
    <citation type="submission" date="2025-08" db="UniProtKB">
        <authorList>
            <consortium name="RefSeq"/>
        </authorList>
    </citation>
    <scope>IDENTIFICATION</scope>
    <source>
        <tissue evidence="6">Leukocyte</tissue>
    </source>
</reference>